<proteinExistence type="predicted"/>
<dbReference type="PANTHER" id="PTHR20875">
    <property type="entry name" value="EF-HAND CALCIUM-BINDING DOMAIN-CONTAINING PROTEIN 6-RELATED"/>
    <property type="match status" value="1"/>
</dbReference>
<dbReference type="Proteomes" id="UP000001542">
    <property type="component" value="Unassembled WGS sequence"/>
</dbReference>
<sequence>MTEGIRRRQTLQQIQSRIKSLGTSDWNIWNMFSTEDNLSIEQFSSRIYALGFEVSQQDIAILWRAVGITSNTMTYNDFIRFLQYQGSESNNNLNLSLNDRLRSNAREFLNKFLESDQNASGLVTYRIFNEIGDYFSIPKSEIQDMIDRYDDEGTGYIKYFKLISDICYSKNDIPTPKFSAPPLEIPPSPHRINDDLQRNQNSSPNKSRRSTYDPTPTSSPYRQYSSERNDSFEYSPERRSEDYSPNSVHSPYRDFPSANSSPNMSPSGRRLDPSIFGQFSPKSPSSPSFGGRDKLDPSIFGQYSPKSPSSPSSGGRGKLDPSIFGEKPVIMTSEQPEFNADECTNCERLNNLPPKELVKIISQQVSKFFRGGKQAFSKWRGKSEYLDVEDIRNGIARDTNILVQRRDLQEIIKIYGGPFNLSSFVRMLSDGSSYSESRNRDVTEGEAAISRIASQIRNDSWEDVVIRARNAQEMCRGFKEIGMRVSESDIQNLMQKLGRSGFINAIRSKLD</sequence>
<accession>A2EF23</accession>
<feature type="compositionally biased region" description="Basic and acidic residues" evidence="1">
    <location>
        <begin position="225"/>
        <end position="242"/>
    </location>
</feature>
<feature type="compositionally biased region" description="Low complexity" evidence="1">
    <location>
        <begin position="304"/>
        <end position="313"/>
    </location>
</feature>
<dbReference type="VEuPathDB" id="TrichDB:TVAG_251650"/>
<dbReference type="VEuPathDB" id="TrichDB:TVAGG3_0670340"/>
<keyword evidence="3" id="KW-1185">Reference proteome</keyword>
<feature type="compositionally biased region" description="Low complexity" evidence="1">
    <location>
        <begin position="276"/>
        <end position="290"/>
    </location>
</feature>
<dbReference type="RefSeq" id="XP_001320962.1">
    <property type="nucleotide sequence ID" value="XM_001320927.1"/>
</dbReference>
<dbReference type="OrthoDB" id="10572810at2759"/>
<protein>
    <submittedName>
        <fullName evidence="2">Uncharacterized protein</fullName>
    </submittedName>
</protein>
<evidence type="ECO:0000256" key="1">
    <source>
        <dbReference type="SAM" id="MobiDB-lite"/>
    </source>
</evidence>
<evidence type="ECO:0000313" key="3">
    <source>
        <dbReference type="Proteomes" id="UP000001542"/>
    </source>
</evidence>
<dbReference type="SUPFAM" id="SSF47473">
    <property type="entry name" value="EF-hand"/>
    <property type="match status" value="1"/>
</dbReference>
<dbReference type="AlphaFoldDB" id="A2EF23"/>
<feature type="region of interest" description="Disordered" evidence="1">
    <location>
        <begin position="178"/>
        <end position="323"/>
    </location>
</feature>
<reference evidence="2" key="2">
    <citation type="journal article" date="2007" name="Science">
        <title>Draft genome sequence of the sexually transmitted pathogen Trichomonas vaginalis.</title>
        <authorList>
            <person name="Carlton J.M."/>
            <person name="Hirt R.P."/>
            <person name="Silva J.C."/>
            <person name="Delcher A.L."/>
            <person name="Schatz M."/>
            <person name="Zhao Q."/>
            <person name="Wortman J.R."/>
            <person name="Bidwell S.L."/>
            <person name="Alsmark U.C.M."/>
            <person name="Besteiro S."/>
            <person name="Sicheritz-Ponten T."/>
            <person name="Noel C.J."/>
            <person name="Dacks J.B."/>
            <person name="Foster P.G."/>
            <person name="Simillion C."/>
            <person name="Van de Peer Y."/>
            <person name="Miranda-Saavedra D."/>
            <person name="Barton G.J."/>
            <person name="Westrop G.D."/>
            <person name="Mueller S."/>
            <person name="Dessi D."/>
            <person name="Fiori P.L."/>
            <person name="Ren Q."/>
            <person name="Paulsen I."/>
            <person name="Zhang H."/>
            <person name="Bastida-Corcuera F.D."/>
            <person name="Simoes-Barbosa A."/>
            <person name="Brown M.T."/>
            <person name="Hayes R.D."/>
            <person name="Mukherjee M."/>
            <person name="Okumura C.Y."/>
            <person name="Schneider R."/>
            <person name="Smith A.J."/>
            <person name="Vanacova S."/>
            <person name="Villalvazo M."/>
            <person name="Haas B.J."/>
            <person name="Pertea M."/>
            <person name="Feldblyum T.V."/>
            <person name="Utterback T.R."/>
            <person name="Shu C.L."/>
            <person name="Osoegawa K."/>
            <person name="de Jong P.J."/>
            <person name="Hrdy I."/>
            <person name="Horvathova L."/>
            <person name="Zubacova Z."/>
            <person name="Dolezal P."/>
            <person name="Malik S.B."/>
            <person name="Logsdon J.M. Jr."/>
            <person name="Henze K."/>
            <person name="Gupta A."/>
            <person name="Wang C.C."/>
            <person name="Dunne R.L."/>
            <person name="Upcroft J.A."/>
            <person name="Upcroft P."/>
            <person name="White O."/>
            <person name="Salzberg S.L."/>
            <person name="Tang P."/>
            <person name="Chiu C.-H."/>
            <person name="Lee Y.-S."/>
            <person name="Embley T.M."/>
            <person name="Coombs G.H."/>
            <person name="Mottram J.C."/>
            <person name="Tachezy J."/>
            <person name="Fraser-Liggett C.M."/>
            <person name="Johnson P.J."/>
        </authorList>
    </citation>
    <scope>NUCLEOTIDE SEQUENCE [LARGE SCALE GENOMIC DNA]</scope>
    <source>
        <strain evidence="2">G3</strain>
    </source>
</reference>
<feature type="compositionally biased region" description="Polar residues" evidence="1">
    <location>
        <begin position="212"/>
        <end position="224"/>
    </location>
</feature>
<dbReference type="Gene3D" id="1.10.238.10">
    <property type="entry name" value="EF-hand"/>
    <property type="match status" value="1"/>
</dbReference>
<gene>
    <name evidence="2" type="ORF">TVAG_251650</name>
</gene>
<evidence type="ECO:0000313" key="2">
    <source>
        <dbReference type="EMBL" id="EAY08739.1"/>
    </source>
</evidence>
<organism evidence="2 3">
    <name type="scientific">Trichomonas vaginalis (strain ATCC PRA-98 / G3)</name>
    <dbReference type="NCBI Taxonomy" id="412133"/>
    <lineage>
        <taxon>Eukaryota</taxon>
        <taxon>Metamonada</taxon>
        <taxon>Parabasalia</taxon>
        <taxon>Trichomonadida</taxon>
        <taxon>Trichomonadidae</taxon>
        <taxon>Trichomonas</taxon>
    </lineage>
</organism>
<reference evidence="2" key="1">
    <citation type="submission" date="2006-10" db="EMBL/GenBank/DDBJ databases">
        <authorList>
            <person name="Amadeo P."/>
            <person name="Zhao Q."/>
            <person name="Wortman J."/>
            <person name="Fraser-Liggett C."/>
            <person name="Carlton J."/>
        </authorList>
    </citation>
    <scope>NUCLEOTIDE SEQUENCE</scope>
    <source>
        <strain evidence="2">G3</strain>
    </source>
</reference>
<dbReference type="PANTHER" id="PTHR20875:SF0">
    <property type="entry name" value="GH12158P"/>
    <property type="match status" value="1"/>
</dbReference>
<feature type="compositionally biased region" description="Low complexity" evidence="1">
    <location>
        <begin position="256"/>
        <end position="267"/>
    </location>
</feature>
<dbReference type="InterPro" id="IPR011992">
    <property type="entry name" value="EF-hand-dom_pair"/>
</dbReference>
<dbReference type="InterPro" id="IPR052603">
    <property type="entry name" value="EFCB6"/>
</dbReference>
<dbReference type="KEGG" id="tva:4766646"/>
<name>A2EF23_TRIV3</name>
<dbReference type="EMBL" id="DS113372">
    <property type="protein sequence ID" value="EAY08739.1"/>
    <property type="molecule type" value="Genomic_DNA"/>
</dbReference>
<dbReference type="InParanoid" id="A2EF23"/>